<dbReference type="EMBL" id="SHKW01000001">
    <property type="protein sequence ID" value="RZU41557.1"/>
    <property type="molecule type" value="Genomic_DNA"/>
</dbReference>
<proteinExistence type="predicted"/>
<protein>
    <submittedName>
        <fullName evidence="1">Uncharacterized protein</fullName>
    </submittedName>
</protein>
<evidence type="ECO:0000313" key="1">
    <source>
        <dbReference type="EMBL" id="RZU41557.1"/>
    </source>
</evidence>
<dbReference type="Proteomes" id="UP000292958">
    <property type="component" value="Unassembled WGS sequence"/>
</dbReference>
<name>A0A4Q7YUU5_9BACT</name>
<accession>A0A4Q7YUU5</accession>
<keyword evidence="2" id="KW-1185">Reference proteome</keyword>
<sequence>MTRPHRDMSGIIRAKLEPVVAISQTNYPFYEELFPVTSPPYRAGLPPVQR</sequence>
<evidence type="ECO:0000313" key="2">
    <source>
        <dbReference type="Proteomes" id="UP000292958"/>
    </source>
</evidence>
<comment type="caution">
    <text evidence="1">The sequence shown here is derived from an EMBL/GenBank/DDBJ whole genome shotgun (WGS) entry which is preliminary data.</text>
</comment>
<dbReference type="AlphaFoldDB" id="A0A4Q7YUU5"/>
<organism evidence="1 2">
    <name type="scientific">Edaphobacter modestus</name>
    <dbReference type="NCBI Taxonomy" id="388466"/>
    <lineage>
        <taxon>Bacteria</taxon>
        <taxon>Pseudomonadati</taxon>
        <taxon>Acidobacteriota</taxon>
        <taxon>Terriglobia</taxon>
        <taxon>Terriglobales</taxon>
        <taxon>Acidobacteriaceae</taxon>
        <taxon>Edaphobacter</taxon>
    </lineage>
</organism>
<gene>
    <name evidence="1" type="ORF">BDD14_3082</name>
</gene>
<reference evidence="1 2" key="1">
    <citation type="submission" date="2019-02" db="EMBL/GenBank/DDBJ databases">
        <title>Genomic Encyclopedia of Archaeal and Bacterial Type Strains, Phase II (KMG-II): from individual species to whole genera.</title>
        <authorList>
            <person name="Goeker M."/>
        </authorList>
    </citation>
    <scope>NUCLEOTIDE SEQUENCE [LARGE SCALE GENOMIC DNA]</scope>
    <source>
        <strain evidence="1 2">DSM 18101</strain>
    </source>
</reference>